<organism evidence="2 3">
    <name type="scientific">Saccharothrix lopnurensis</name>
    <dbReference type="NCBI Taxonomy" id="1670621"/>
    <lineage>
        <taxon>Bacteria</taxon>
        <taxon>Bacillati</taxon>
        <taxon>Actinomycetota</taxon>
        <taxon>Actinomycetes</taxon>
        <taxon>Pseudonocardiales</taxon>
        <taxon>Pseudonocardiaceae</taxon>
        <taxon>Saccharothrix</taxon>
    </lineage>
</organism>
<accession>A0ABW1P218</accession>
<evidence type="ECO:0000313" key="2">
    <source>
        <dbReference type="EMBL" id="MFC6089588.1"/>
    </source>
</evidence>
<dbReference type="RefSeq" id="WP_380634880.1">
    <property type="nucleotide sequence ID" value="NZ_JBHSQO010000007.1"/>
</dbReference>
<name>A0ABW1P218_9PSEU</name>
<protein>
    <submittedName>
        <fullName evidence="2">Uncharacterized protein</fullName>
    </submittedName>
</protein>
<proteinExistence type="predicted"/>
<feature type="region of interest" description="Disordered" evidence="1">
    <location>
        <begin position="51"/>
        <end position="78"/>
    </location>
</feature>
<reference evidence="3" key="1">
    <citation type="journal article" date="2019" name="Int. J. Syst. Evol. Microbiol.">
        <title>The Global Catalogue of Microorganisms (GCM) 10K type strain sequencing project: providing services to taxonomists for standard genome sequencing and annotation.</title>
        <authorList>
            <consortium name="The Broad Institute Genomics Platform"/>
            <consortium name="The Broad Institute Genome Sequencing Center for Infectious Disease"/>
            <person name="Wu L."/>
            <person name="Ma J."/>
        </authorList>
    </citation>
    <scope>NUCLEOTIDE SEQUENCE [LARGE SCALE GENOMIC DNA]</scope>
    <source>
        <strain evidence="3">CGMCC 4.7246</strain>
    </source>
</reference>
<evidence type="ECO:0000256" key="1">
    <source>
        <dbReference type="SAM" id="MobiDB-lite"/>
    </source>
</evidence>
<sequence length="78" mass="8443">MSADFPEPDGRVDPGLADWLAGFDVPEQRGGPAYPANFGWTPPRVPLRPVPWPRSGRSSAGPVFPLVPLPRRAPDDLV</sequence>
<dbReference type="EMBL" id="JBHSQO010000007">
    <property type="protein sequence ID" value="MFC6089588.1"/>
    <property type="molecule type" value="Genomic_DNA"/>
</dbReference>
<dbReference type="Proteomes" id="UP001596220">
    <property type="component" value="Unassembled WGS sequence"/>
</dbReference>
<gene>
    <name evidence="2" type="ORF">ACFP3R_09935</name>
</gene>
<comment type="caution">
    <text evidence="2">The sequence shown here is derived from an EMBL/GenBank/DDBJ whole genome shotgun (WGS) entry which is preliminary data.</text>
</comment>
<keyword evidence="3" id="KW-1185">Reference proteome</keyword>
<evidence type="ECO:0000313" key="3">
    <source>
        <dbReference type="Proteomes" id="UP001596220"/>
    </source>
</evidence>